<reference evidence="1" key="1">
    <citation type="submission" date="2022-02" db="EMBL/GenBank/DDBJ databases">
        <title>Plant Genome Project.</title>
        <authorList>
            <person name="Zhang R.-G."/>
        </authorList>
    </citation>
    <scope>NUCLEOTIDE SEQUENCE</scope>
    <source>
        <strain evidence="1">AT1</strain>
    </source>
</reference>
<dbReference type="Proteomes" id="UP001062846">
    <property type="component" value="Chromosome 1"/>
</dbReference>
<evidence type="ECO:0000313" key="1">
    <source>
        <dbReference type="EMBL" id="KAI8573443.1"/>
    </source>
</evidence>
<gene>
    <name evidence="1" type="ORF">RHMOL_Rhmol01G0278000</name>
</gene>
<organism evidence="1 2">
    <name type="scientific">Rhododendron molle</name>
    <name type="common">Chinese azalea</name>
    <name type="synonym">Azalea mollis</name>
    <dbReference type="NCBI Taxonomy" id="49168"/>
    <lineage>
        <taxon>Eukaryota</taxon>
        <taxon>Viridiplantae</taxon>
        <taxon>Streptophyta</taxon>
        <taxon>Embryophyta</taxon>
        <taxon>Tracheophyta</taxon>
        <taxon>Spermatophyta</taxon>
        <taxon>Magnoliopsida</taxon>
        <taxon>eudicotyledons</taxon>
        <taxon>Gunneridae</taxon>
        <taxon>Pentapetalae</taxon>
        <taxon>asterids</taxon>
        <taxon>Ericales</taxon>
        <taxon>Ericaceae</taxon>
        <taxon>Ericoideae</taxon>
        <taxon>Rhodoreae</taxon>
        <taxon>Rhododendron</taxon>
    </lineage>
</organism>
<accession>A0ACC0Q9N0</accession>
<dbReference type="EMBL" id="CM046388">
    <property type="protein sequence ID" value="KAI8573443.1"/>
    <property type="molecule type" value="Genomic_DNA"/>
</dbReference>
<name>A0ACC0Q9N0_RHOML</name>
<evidence type="ECO:0000313" key="2">
    <source>
        <dbReference type="Proteomes" id="UP001062846"/>
    </source>
</evidence>
<comment type="caution">
    <text evidence="1">The sequence shown here is derived from an EMBL/GenBank/DDBJ whole genome shotgun (WGS) entry which is preliminary data.</text>
</comment>
<sequence length="72" mass="7844">MRRGKEKEEEETKVQGCSSRNYSRCQAGELGGAEIVSLAYLGSRLLRVGPLLVIVLRSVWSSLGCCGRSSLL</sequence>
<keyword evidence="2" id="KW-1185">Reference proteome</keyword>
<proteinExistence type="predicted"/>
<protein>
    <submittedName>
        <fullName evidence="1">Uncharacterized protein</fullName>
    </submittedName>
</protein>